<proteinExistence type="predicted"/>
<evidence type="ECO:0000313" key="4">
    <source>
        <dbReference type="Proteomes" id="UP000315730"/>
    </source>
</evidence>
<keyword evidence="2" id="KW-0812">Transmembrane</keyword>
<gene>
    <name evidence="3" type="ORF">KVA01_09300</name>
</gene>
<keyword evidence="2" id="KW-0472">Membrane</keyword>
<name>A0A4Y4D0R9_KOCVA</name>
<dbReference type="Proteomes" id="UP000315730">
    <property type="component" value="Unassembled WGS sequence"/>
</dbReference>
<organism evidence="3 4">
    <name type="scientific">Kocuria varians</name>
    <name type="common">Micrococcus varians</name>
    <dbReference type="NCBI Taxonomy" id="1272"/>
    <lineage>
        <taxon>Bacteria</taxon>
        <taxon>Bacillati</taxon>
        <taxon>Actinomycetota</taxon>
        <taxon>Actinomycetes</taxon>
        <taxon>Micrococcales</taxon>
        <taxon>Micrococcaceae</taxon>
        <taxon>Kocuria</taxon>
    </lineage>
</organism>
<dbReference type="AlphaFoldDB" id="A0A4Y4D0R9"/>
<dbReference type="EMBL" id="BJNW01000006">
    <property type="protein sequence ID" value="GEC98775.1"/>
    <property type="molecule type" value="Genomic_DNA"/>
</dbReference>
<dbReference type="OrthoDB" id="4775313at2"/>
<accession>A0A4Y4D0R9</accession>
<feature type="transmembrane region" description="Helical" evidence="2">
    <location>
        <begin position="6"/>
        <end position="28"/>
    </location>
</feature>
<comment type="caution">
    <text evidence="3">The sequence shown here is derived from an EMBL/GenBank/DDBJ whole genome shotgun (WGS) entry which is preliminary data.</text>
</comment>
<evidence type="ECO:0000256" key="2">
    <source>
        <dbReference type="SAM" id="Phobius"/>
    </source>
</evidence>
<feature type="compositionally biased region" description="Low complexity" evidence="1">
    <location>
        <begin position="85"/>
        <end position="101"/>
    </location>
</feature>
<sequence length="109" mass="11386">MLSGLPVSQPLVQVCMVLAAFSALNFIVSIGTDPTYRTTFLEPALDEVRQGLQPRDEYVALRKGTEDDDAATATSGPALTSVGGDTTTEDAATASPAAETAQSRSDLHD</sequence>
<dbReference type="STRING" id="1272.GCA_900014985_00970"/>
<keyword evidence="2" id="KW-1133">Transmembrane helix</keyword>
<feature type="region of interest" description="Disordered" evidence="1">
    <location>
        <begin position="63"/>
        <end position="109"/>
    </location>
</feature>
<evidence type="ECO:0000256" key="1">
    <source>
        <dbReference type="SAM" id="MobiDB-lite"/>
    </source>
</evidence>
<evidence type="ECO:0000313" key="3">
    <source>
        <dbReference type="EMBL" id="GEC98775.1"/>
    </source>
</evidence>
<reference evidence="3 4" key="1">
    <citation type="submission" date="2019-06" db="EMBL/GenBank/DDBJ databases">
        <title>Whole genome shotgun sequence of Kocuria varians NBRC 15358.</title>
        <authorList>
            <person name="Hosoyama A."/>
            <person name="Uohara A."/>
            <person name="Ohji S."/>
            <person name="Ichikawa N."/>
        </authorList>
    </citation>
    <scope>NUCLEOTIDE SEQUENCE [LARGE SCALE GENOMIC DNA]</scope>
    <source>
        <strain evidence="3 4">NBRC 15358</strain>
    </source>
</reference>
<protein>
    <submittedName>
        <fullName evidence="3">Uncharacterized protein</fullName>
    </submittedName>
</protein>
<keyword evidence="4" id="KW-1185">Reference proteome</keyword>
<dbReference type="RefSeq" id="WP_068468365.1">
    <property type="nucleotide sequence ID" value="NZ_BJNW01000006.1"/>
</dbReference>